<dbReference type="PROSITE" id="PS51257">
    <property type="entry name" value="PROKAR_LIPOPROTEIN"/>
    <property type="match status" value="1"/>
</dbReference>
<keyword evidence="2" id="KW-0472">Membrane</keyword>
<dbReference type="PANTHER" id="PTHR34219">
    <property type="entry name" value="IRON-REGULATED INNER MEMBRANE PROTEIN-RELATED"/>
    <property type="match status" value="1"/>
</dbReference>
<feature type="compositionally biased region" description="Basic and acidic residues" evidence="1">
    <location>
        <begin position="93"/>
        <end position="104"/>
    </location>
</feature>
<feature type="transmembrane region" description="Helical" evidence="2">
    <location>
        <begin position="183"/>
        <end position="204"/>
    </location>
</feature>
<dbReference type="PANTHER" id="PTHR34219:SF3">
    <property type="entry name" value="BLL7967 PROTEIN"/>
    <property type="match status" value="1"/>
</dbReference>
<feature type="transmembrane region" description="Helical" evidence="2">
    <location>
        <begin position="232"/>
        <end position="254"/>
    </location>
</feature>
<dbReference type="AlphaFoldDB" id="A0A9X2Y091"/>
<dbReference type="Pfam" id="PF03929">
    <property type="entry name" value="PepSY_TM"/>
    <property type="match status" value="1"/>
</dbReference>
<dbReference type="InterPro" id="IPR005625">
    <property type="entry name" value="PepSY-ass_TM"/>
</dbReference>
<proteinExistence type="predicted"/>
<gene>
    <name evidence="3" type="ORF">OCK74_26675</name>
</gene>
<dbReference type="EMBL" id="JAOTIF010000043">
    <property type="protein sequence ID" value="MCU7552731.1"/>
    <property type="molecule type" value="Genomic_DNA"/>
</dbReference>
<reference evidence="3" key="2">
    <citation type="submission" date="2023-04" db="EMBL/GenBank/DDBJ databases">
        <title>Paracnuella aquatica gen. nov., sp. nov., a member of the family Chitinophagaceae isolated from a hot spring.</title>
        <authorList>
            <person name="Wang C."/>
        </authorList>
    </citation>
    <scope>NUCLEOTIDE SEQUENCE</scope>
    <source>
        <strain evidence="3">LB-8</strain>
    </source>
</reference>
<feature type="transmembrane region" description="Helical" evidence="2">
    <location>
        <begin position="12"/>
        <end position="32"/>
    </location>
</feature>
<keyword evidence="4" id="KW-1185">Reference proteome</keyword>
<name>A0A9X2Y091_9BACT</name>
<reference evidence="3" key="1">
    <citation type="submission" date="2022-09" db="EMBL/GenBank/DDBJ databases">
        <authorList>
            <person name="Yuan C."/>
            <person name="Ke Z."/>
        </authorList>
    </citation>
    <scope>NUCLEOTIDE SEQUENCE</scope>
    <source>
        <strain evidence="3">LB-8</strain>
    </source>
</reference>
<comment type="caution">
    <text evidence="3">The sequence shown here is derived from an EMBL/GenBank/DDBJ whole genome shotgun (WGS) entry which is preliminary data.</text>
</comment>
<feature type="compositionally biased region" description="Basic and acidic residues" evidence="1">
    <location>
        <begin position="112"/>
        <end position="134"/>
    </location>
</feature>
<accession>A0A9X2Y091</accession>
<evidence type="ECO:0000256" key="2">
    <source>
        <dbReference type="SAM" id="Phobius"/>
    </source>
</evidence>
<evidence type="ECO:0000313" key="3">
    <source>
        <dbReference type="EMBL" id="MCU7552731.1"/>
    </source>
</evidence>
<evidence type="ECO:0000256" key="1">
    <source>
        <dbReference type="SAM" id="MobiDB-lite"/>
    </source>
</evidence>
<feature type="transmembrane region" description="Helical" evidence="2">
    <location>
        <begin position="378"/>
        <end position="399"/>
    </location>
</feature>
<dbReference type="Proteomes" id="UP001155483">
    <property type="component" value="Unassembled WGS sequence"/>
</dbReference>
<evidence type="ECO:0000313" key="4">
    <source>
        <dbReference type="Proteomes" id="UP001155483"/>
    </source>
</evidence>
<sequence length="419" mass="47430">MKVFFRRIHLYLSLAAGLVILIACLTGAILVFQKEAEQTFHHDRYFIQPSGQRLALEQIVEGVKKQNPQSKINGIKVYSDPERSIEVSIGLGEKGKQGKDDHKGSIANQETGNKEKPPSKNESEQGHKAGAKRAEGRGPGLIVFVNPYTGKVLETYNNRESFFFTVMSLHRWLLGGNDSIGKYIMGISTFIFLFILITGIILWWPRTRKILVQRLKIKSNAGWKRINHDLHLLLGFYSSIFLFIFAFTAMAWSFEWFNNGIYKVTNSPIKSPEPPKSIYQNNVKRIGFDAVYQAAQTVYRNVVFYNISAPKDSVSAFTVMALSNYAVHESATDAVYIDQYSGKILEQQLFSDRSLGARVRSTFRPVHTGSIWGMPSKIIAFLVCLMGISFPITGVIMWLNRTRKKEKVKGKRILAEMEA</sequence>
<dbReference type="RefSeq" id="WP_279300168.1">
    <property type="nucleotide sequence ID" value="NZ_JAOTIF010000043.1"/>
</dbReference>
<keyword evidence="2" id="KW-1133">Transmembrane helix</keyword>
<organism evidence="3 4">
    <name type="scientific">Paraflavisolibacter caeni</name>
    <dbReference type="NCBI Taxonomy" id="2982496"/>
    <lineage>
        <taxon>Bacteria</taxon>
        <taxon>Pseudomonadati</taxon>
        <taxon>Bacteroidota</taxon>
        <taxon>Chitinophagia</taxon>
        <taxon>Chitinophagales</taxon>
        <taxon>Chitinophagaceae</taxon>
        <taxon>Paraflavisolibacter</taxon>
    </lineage>
</organism>
<keyword evidence="2" id="KW-0812">Transmembrane</keyword>
<protein>
    <submittedName>
        <fullName evidence="3">PepSY domain-containing protein</fullName>
    </submittedName>
</protein>
<feature type="region of interest" description="Disordered" evidence="1">
    <location>
        <begin position="91"/>
        <end position="134"/>
    </location>
</feature>